<sequence>MTLRDSTRMARHTLALSLRADRRVTFAVGALVMLQAGLAAGTAHAQRHVVDAADAHLLAGLLAAVALGMLSHALQIIGWRFSHNLRNDLRDRIQMALEQEITETAARIPTVTHLERADFLNRITMLRRGTLALSKTGWAAAHAVSTLVGIGLSLWLLIGVHPALALLALAALPILPLANRATRLQREALDATVEPLRREGLLHDLCLNPDPAKEIWISGNGAELDRHARALWEEAADLEARARLRGIGGEIGAWAFYYVMLSGALLLTGLLLARGQATLGDVVLIISLAGQLRAQQQSAISAIALVADGGRVAEHHHWLLGYAAANGAHRPATTSPVPARLTTGIELRDVCFAYPGTDTPVLDHVNLTIPAGASLGLVGINGAGKSTLIKLLTGVHRPTSGAILVDGVDLRDHDPAAWAAVCTGTLQDFLKLQTPVSESVGAGDLPRIGDTARIERALSRAGADGIVDLLPSGLRTQLGRTFGGAELSHGQWQRIALARGLMREAALLLLLDEPTAALDPQAEHDLFELFAQQTRDSVERGAITVLVSHRFSTVHMADHIVVLSQGRVAEQGSHDELLGAGGDYADLYRTQALAYR</sequence>
<dbReference type="SUPFAM" id="SSF52540">
    <property type="entry name" value="P-loop containing nucleoside triphosphate hydrolases"/>
    <property type="match status" value="1"/>
</dbReference>
<keyword evidence="6 7" id="KW-0472">Membrane</keyword>
<organism evidence="9 10">
    <name type="scientific">Nonomuraea monospora</name>
    <dbReference type="NCBI Taxonomy" id="568818"/>
    <lineage>
        <taxon>Bacteria</taxon>
        <taxon>Bacillati</taxon>
        <taxon>Actinomycetota</taxon>
        <taxon>Actinomycetes</taxon>
        <taxon>Streptosporangiales</taxon>
        <taxon>Streptosporangiaceae</taxon>
        <taxon>Nonomuraea</taxon>
    </lineage>
</organism>
<dbReference type="EMBL" id="BAAAQX010000003">
    <property type="protein sequence ID" value="GAA2205898.1"/>
    <property type="molecule type" value="Genomic_DNA"/>
</dbReference>
<dbReference type="PANTHER" id="PTHR43394">
    <property type="entry name" value="ATP-DEPENDENT PERMEASE MDL1, MITOCHONDRIAL"/>
    <property type="match status" value="1"/>
</dbReference>
<feature type="transmembrane region" description="Helical" evidence="7">
    <location>
        <begin position="137"/>
        <end position="157"/>
    </location>
</feature>
<dbReference type="InterPro" id="IPR003439">
    <property type="entry name" value="ABC_transporter-like_ATP-bd"/>
</dbReference>
<evidence type="ECO:0000256" key="4">
    <source>
        <dbReference type="ARBA" id="ARBA00022840"/>
    </source>
</evidence>
<evidence type="ECO:0000256" key="6">
    <source>
        <dbReference type="ARBA" id="ARBA00023136"/>
    </source>
</evidence>
<keyword evidence="2 7" id="KW-0812">Transmembrane</keyword>
<evidence type="ECO:0000313" key="10">
    <source>
        <dbReference type="Proteomes" id="UP001499843"/>
    </source>
</evidence>
<evidence type="ECO:0000256" key="1">
    <source>
        <dbReference type="ARBA" id="ARBA00004651"/>
    </source>
</evidence>
<evidence type="ECO:0000313" key="9">
    <source>
        <dbReference type="EMBL" id="GAA2205898.1"/>
    </source>
</evidence>
<evidence type="ECO:0000256" key="3">
    <source>
        <dbReference type="ARBA" id="ARBA00022741"/>
    </source>
</evidence>
<evidence type="ECO:0000256" key="2">
    <source>
        <dbReference type="ARBA" id="ARBA00022692"/>
    </source>
</evidence>
<keyword evidence="10" id="KW-1185">Reference proteome</keyword>
<keyword evidence="3" id="KW-0547">Nucleotide-binding</keyword>
<dbReference type="Gene3D" id="1.20.1560.10">
    <property type="entry name" value="ABC transporter type 1, transmembrane domain"/>
    <property type="match status" value="1"/>
</dbReference>
<dbReference type="Pfam" id="PF00005">
    <property type="entry name" value="ABC_tran"/>
    <property type="match status" value="1"/>
</dbReference>
<dbReference type="SUPFAM" id="SSF90123">
    <property type="entry name" value="ABC transporter transmembrane region"/>
    <property type="match status" value="1"/>
</dbReference>
<dbReference type="InterPro" id="IPR003593">
    <property type="entry name" value="AAA+_ATPase"/>
</dbReference>
<reference evidence="9 10" key="1">
    <citation type="journal article" date="2019" name="Int. J. Syst. Evol. Microbiol.">
        <title>The Global Catalogue of Microorganisms (GCM) 10K type strain sequencing project: providing services to taxonomists for standard genome sequencing and annotation.</title>
        <authorList>
            <consortium name="The Broad Institute Genomics Platform"/>
            <consortium name="The Broad Institute Genome Sequencing Center for Infectious Disease"/>
            <person name="Wu L."/>
            <person name="Ma J."/>
        </authorList>
    </citation>
    <scope>NUCLEOTIDE SEQUENCE [LARGE SCALE GENOMIC DNA]</scope>
    <source>
        <strain evidence="9 10">JCM 16114</strain>
    </source>
</reference>
<gene>
    <name evidence="9" type="ORF">GCM10009850_013560</name>
</gene>
<feature type="domain" description="ABC transporter" evidence="8">
    <location>
        <begin position="345"/>
        <end position="590"/>
    </location>
</feature>
<keyword evidence="5 7" id="KW-1133">Transmembrane helix</keyword>
<dbReference type="SMART" id="SM00382">
    <property type="entry name" value="AAA"/>
    <property type="match status" value="1"/>
</dbReference>
<dbReference type="PANTHER" id="PTHR43394:SF1">
    <property type="entry name" value="ATP-BINDING CASSETTE SUB-FAMILY B MEMBER 10, MITOCHONDRIAL"/>
    <property type="match status" value="1"/>
</dbReference>
<proteinExistence type="predicted"/>
<dbReference type="PROSITE" id="PS50893">
    <property type="entry name" value="ABC_TRANSPORTER_2"/>
    <property type="match status" value="1"/>
</dbReference>
<comment type="subcellular location">
    <subcellularLocation>
        <location evidence="1">Cell membrane</location>
        <topology evidence="1">Multi-pass membrane protein</topology>
    </subcellularLocation>
</comment>
<dbReference type="Proteomes" id="UP001499843">
    <property type="component" value="Unassembled WGS sequence"/>
</dbReference>
<dbReference type="GO" id="GO:0005524">
    <property type="term" value="F:ATP binding"/>
    <property type="evidence" value="ECO:0007669"/>
    <property type="project" value="UniProtKB-KW"/>
</dbReference>
<name>A0ABN3C975_9ACTN</name>
<evidence type="ECO:0000256" key="7">
    <source>
        <dbReference type="SAM" id="Phobius"/>
    </source>
</evidence>
<protein>
    <submittedName>
        <fullName evidence="9">ABC transporter ATP-binding protein</fullName>
    </submittedName>
</protein>
<accession>A0ABN3C975</accession>
<feature type="transmembrane region" description="Helical" evidence="7">
    <location>
        <begin position="55"/>
        <end position="77"/>
    </location>
</feature>
<dbReference type="PROSITE" id="PS00211">
    <property type="entry name" value="ABC_TRANSPORTER_1"/>
    <property type="match status" value="1"/>
</dbReference>
<feature type="transmembrane region" description="Helical" evidence="7">
    <location>
        <begin position="163"/>
        <end position="179"/>
    </location>
</feature>
<dbReference type="InterPro" id="IPR017871">
    <property type="entry name" value="ABC_transporter-like_CS"/>
</dbReference>
<feature type="transmembrane region" description="Helical" evidence="7">
    <location>
        <begin position="251"/>
        <end position="273"/>
    </location>
</feature>
<dbReference type="InterPro" id="IPR027417">
    <property type="entry name" value="P-loop_NTPase"/>
</dbReference>
<dbReference type="InterPro" id="IPR036640">
    <property type="entry name" value="ABC1_TM_sf"/>
</dbReference>
<comment type="caution">
    <text evidence="9">The sequence shown here is derived from an EMBL/GenBank/DDBJ whole genome shotgun (WGS) entry which is preliminary data.</text>
</comment>
<keyword evidence="4 9" id="KW-0067">ATP-binding</keyword>
<evidence type="ECO:0000256" key="5">
    <source>
        <dbReference type="ARBA" id="ARBA00022989"/>
    </source>
</evidence>
<dbReference type="InterPro" id="IPR039421">
    <property type="entry name" value="Type_1_exporter"/>
</dbReference>
<dbReference type="RefSeq" id="WP_344471616.1">
    <property type="nucleotide sequence ID" value="NZ_BAAAQX010000003.1"/>
</dbReference>
<evidence type="ECO:0000259" key="8">
    <source>
        <dbReference type="PROSITE" id="PS50893"/>
    </source>
</evidence>
<dbReference type="Gene3D" id="3.40.50.300">
    <property type="entry name" value="P-loop containing nucleotide triphosphate hydrolases"/>
    <property type="match status" value="1"/>
</dbReference>